<name>A0A117MSA3_CHLLI</name>
<dbReference type="EMBL" id="LMBR01000005">
    <property type="protein sequence ID" value="KUL33069.1"/>
    <property type="molecule type" value="Genomic_DNA"/>
</dbReference>
<evidence type="ECO:0000259" key="6">
    <source>
        <dbReference type="PROSITE" id="PS51918"/>
    </source>
</evidence>
<reference evidence="7 8" key="1">
    <citation type="submission" date="2015-10" db="EMBL/GenBank/DDBJ databases">
        <title>Draft Genome Sequence of Chlorobium limicola strain Frasassi Growing under Artificial Lighting in the Frasassi Cave System.</title>
        <authorList>
            <person name="Mansor M."/>
            <person name="Macalady J."/>
        </authorList>
    </citation>
    <scope>NUCLEOTIDE SEQUENCE [LARGE SCALE GENOMIC DNA]</scope>
    <source>
        <strain evidence="7 8">Frasassi</strain>
    </source>
</reference>
<dbReference type="CDD" id="cd01335">
    <property type="entry name" value="Radical_SAM"/>
    <property type="match status" value="1"/>
</dbReference>
<dbReference type="InterPro" id="IPR050377">
    <property type="entry name" value="Radical_SAM_PqqE_MftC-like"/>
</dbReference>
<accession>A0A117MSA3</accession>
<evidence type="ECO:0000256" key="3">
    <source>
        <dbReference type="ARBA" id="ARBA00022723"/>
    </source>
</evidence>
<protein>
    <recommendedName>
        <fullName evidence="6">Radical SAM core domain-containing protein</fullName>
    </recommendedName>
</protein>
<keyword evidence="8" id="KW-1185">Reference proteome</keyword>
<keyword evidence="3" id="KW-0479">Metal-binding</keyword>
<proteinExistence type="predicted"/>
<dbReference type="GO" id="GO:0051536">
    <property type="term" value="F:iron-sulfur cluster binding"/>
    <property type="evidence" value="ECO:0007669"/>
    <property type="project" value="UniProtKB-KW"/>
</dbReference>
<evidence type="ECO:0000256" key="5">
    <source>
        <dbReference type="ARBA" id="ARBA00023014"/>
    </source>
</evidence>
<keyword evidence="5" id="KW-0411">Iron-sulfur</keyword>
<dbReference type="PANTHER" id="PTHR11228:SF34">
    <property type="entry name" value="TUNGSTEN-CONTAINING ALDEHYDE FERREDOXIN OXIDOREDUCTASE COFACTOR MODIFYING PROTEIN"/>
    <property type="match status" value="1"/>
</dbReference>
<dbReference type="GO" id="GO:0046872">
    <property type="term" value="F:metal ion binding"/>
    <property type="evidence" value="ECO:0007669"/>
    <property type="project" value="UniProtKB-KW"/>
</dbReference>
<feature type="domain" description="Radical SAM core" evidence="6">
    <location>
        <begin position="6"/>
        <end position="223"/>
    </location>
</feature>
<dbReference type="InterPro" id="IPR007197">
    <property type="entry name" value="rSAM"/>
</dbReference>
<dbReference type="InterPro" id="IPR058240">
    <property type="entry name" value="rSAM_sf"/>
</dbReference>
<evidence type="ECO:0000256" key="2">
    <source>
        <dbReference type="ARBA" id="ARBA00022691"/>
    </source>
</evidence>
<sequence>MSAGTVDIPFLSNISFMLTYKCTIACPHCIVNAGPNRKEEMDVVRALDWIDQAAAYDEGKVRGLALTGGEPFYNIDHLSRISGYAHKKGLVTSVVTNAFWAKEKQPALEALKQVPSIDYLSISTDVHHQRFIPIDNIRNAVWAARETGRHYNIAICTDNEESPEYQAILRQLATIVTPDEIRIAVTYPAGRALKHHDSYHHKSTATPTVSACTMASAPVVYPDGNVMACIGPVLTLPGPCPLRLGNLNENSLETILDNAEINPLLQIIRIWGPAKLVSLLNHAGKSDLLPAEYISNSTCDICYKLFSDERIIEELEALLGNREYLNIIAFARMHYLQEPDMVRALRLDGRETIDSENVLLSQEN</sequence>
<gene>
    <name evidence="7" type="ORF">ASB62_00805</name>
</gene>
<dbReference type="OrthoDB" id="6457556at2"/>
<dbReference type="GO" id="GO:0003824">
    <property type="term" value="F:catalytic activity"/>
    <property type="evidence" value="ECO:0007669"/>
    <property type="project" value="InterPro"/>
</dbReference>
<comment type="cofactor">
    <cofactor evidence="1">
        <name>[4Fe-4S] cluster</name>
        <dbReference type="ChEBI" id="CHEBI:49883"/>
    </cofactor>
</comment>
<evidence type="ECO:0000256" key="4">
    <source>
        <dbReference type="ARBA" id="ARBA00023004"/>
    </source>
</evidence>
<dbReference type="Proteomes" id="UP000053937">
    <property type="component" value="Unassembled WGS sequence"/>
</dbReference>
<dbReference type="InterPro" id="IPR013785">
    <property type="entry name" value="Aldolase_TIM"/>
</dbReference>
<dbReference type="RefSeq" id="WP_059138194.1">
    <property type="nucleotide sequence ID" value="NZ_LMBR01000005.1"/>
</dbReference>
<dbReference type="SUPFAM" id="SSF102114">
    <property type="entry name" value="Radical SAM enzymes"/>
    <property type="match status" value="1"/>
</dbReference>
<dbReference type="PANTHER" id="PTHR11228">
    <property type="entry name" value="RADICAL SAM DOMAIN PROTEIN"/>
    <property type="match status" value="1"/>
</dbReference>
<dbReference type="Pfam" id="PF04055">
    <property type="entry name" value="Radical_SAM"/>
    <property type="match status" value="1"/>
</dbReference>
<evidence type="ECO:0000313" key="8">
    <source>
        <dbReference type="Proteomes" id="UP000053937"/>
    </source>
</evidence>
<comment type="caution">
    <text evidence="7">The sequence shown here is derived from an EMBL/GenBank/DDBJ whole genome shotgun (WGS) entry which is preliminary data.</text>
</comment>
<dbReference type="SFLD" id="SFLDS00029">
    <property type="entry name" value="Radical_SAM"/>
    <property type="match status" value="1"/>
</dbReference>
<keyword evidence="2" id="KW-0949">S-adenosyl-L-methionine</keyword>
<dbReference type="CDD" id="cd21109">
    <property type="entry name" value="SPASM"/>
    <property type="match status" value="1"/>
</dbReference>
<dbReference type="PROSITE" id="PS51918">
    <property type="entry name" value="RADICAL_SAM"/>
    <property type="match status" value="1"/>
</dbReference>
<dbReference type="SFLD" id="SFLDG01067">
    <property type="entry name" value="SPASM/twitch_domain_containing"/>
    <property type="match status" value="1"/>
</dbReference>
<dbReference type="Gene3D" id="3.20.20.70">
    <property type="entry name" value="Aldolase class I"/>
    <property type="match status" value="1"/>
</dbReference>
<dbReference type="AlphaFoldDB" id="A0A117MSA3"/>
<keyword evidence="4" id="KW-0408">Iron</keyword>
<evidence type="ECO:0000256" key="1">
    <source>
        <dbReference type="ARBA" id="ARBA00001966"/>
    </source>
</evidence>
<evidence type="ECO:0000313" key="7">
    <source>
        <dbReference type="EMBL" id="KUL33069.1"/>
    </source>
</evidence>
<organism evidence="7 8">
    <name type="scientific">Chlorobium limicola</name>
    <dbReference type="NCBI Taxonomy" id="1092"/>
    <lineage>
        <taxon>Bacteria</taxon>
        <taxon>Pseudomonadati</taxon>
        <taxon>Chlorobiota</taxon>
        <taxon>Chlorobiia</taxon>
        <taxon>Chlorobiales</taxon>
        <taxon>Chlorobiaceae</taxon>
        <taxon>Chlorobium/Pelodictyon group</taxon>
        <taxon>Chlorobium</taxon>
    </lineage>
</organism>